<dbReference type="GO" id="GO:0007165">
    <property type="term" value="P:signal transduction"/>
    <property type="evidence" value="ECO:0007669"/>
    <property type="project" value="UniProtKB-KW"/>
</dbReference>
<dbReference type="AlphaFoldDB" id="A0A3S6R1W9"/>
<name>A0A3S6R1W9_9LACO</name>
<reference evidence="5 6" key="1">
    <citation type="submission" date="2016-11" db="EMBL/GenBank/DDBJ databases">
        <title>Interaction between Lactobacillus species and yeast in water kefir.</title>
        <authorList>
            <person name="Behr J."/>
            <person name="Xu D."/>
            <person name="Vogel R.F."/>
        </authorList>
    </citation>
    <scope>NUCLEOTIDE SEQUENCE [LARGE SCALE GENOMIC DNA]</scope>
    <source>
        <strain evidence="5 6">TMW 1.1827</strain>
    </source>
</reference>
<dbReference type="EMBL" id="CP018180">
    <property type="protein sequence ID" value="AUJ32585.1"/>
    <property type="molecule type" value="Genomic_DNA"/>
</dbReference>
<dbReference type="KEGG" id="lng:BSQ50_08590"/>
<evidence type="ECO:0000313" key="5">
    <source>
        <dbReference type="EMBL" id="AUJ32585.1"/>
    </source>
</evidence>
<protein>
    <recommendedName>
        <fullName evidence="4">Methyl-accepting transducer domain-containing protein</fullName>
    </recommendedName>
</protein>
<evidence type="ECO:0000256" key="2">
    <source>
        <dbReference type="PROSITE-ProRule" id="PRU00284"/>
    </source>
</evidence>
<evidence type="ECO:0000256" key="1">
    <source>
        <dbReference type="ARBA" id="ARBA00023224"/>
    </source>
</evidence>
<dbReference type="PANTHER" id="PTHR32089">
    <property type="entry name" value="METHYL-ACCEPTING CHEMOTAXIS PROTEIN MCPB"/>
    <property type="match status" value="1"/>
</dbReference>
<proteinExistence type="predicted"/>
<dbReference type="InterPro" id="IPR029151">
    <property type="entry name" value="Sensor-like_sf"/>
</dbReference>
<evidence type="ECO:0000256" key="3">
    <source>
        <dbReference type="SAM" id="Coils"/>
    </source>
</evidence>
<dbReference type="InterPro" id="IPR004089">
    <property type="entry name" value="MCPsignal_dom"/>
</dbReference>
<dbReference type="Proteomes" id="UP000324497">
    <property type="component" value="Chromosome"/>
</dbReference>
<keyword evidence="1 2" id="KW-0807">Transducer</keyword>
<dbReference type="PANTHER" id="PTHR32089:SF112">
    <property type="entry name" value="LYSOZYME-LIKE PROTEIN-RELATED"/>
    <property type="match status" value="1"/>
</dbReference>
<feature type="coiled-coil region" evidence="3">
    <location>
        <begin position="111"/>
        <end position="162"/>
    </location>
</feature>
<dbReference type="SUPFAM" id="SSF58104">
    <property type="entry name" value="Methyl-accepting chemotaxis protein (MCP) signaling domain"/>
    <property type="match status" value="1"/>
</dbReference>
<dbReference type="Gene3D" id="1.10.287.950">
    <property type="entry name" value="Methyl-accepting chemotaxis protein"/>
    <property type="match status" value="1"/>
</dbReference>
<accession>A0A3S6R1W9</accession>
<dbReference type="Pfam" id="PF00015">
    <property type="entry name" value="MCPsignal"/>
    <property type="match status" value="1"/>
</dbReference>
<dbReference type="SUPFAM" id="SSF103190">
    <property type="entry name" value="Sensory domain-like"/>
    <property type="match status" value="1"/>
</dbReference>
<evidence type="ECO:0000259" key="4">
    <source>
        <dbReference type="PROSITE" id="PS50111"/>
    </source>
</evidence>
<feature type="domain" description="Methyl-accepting transducer" evidence="4">
    <location>
        <begin position="115"/>
        <end position="279"/>
    </location>
</feature>
<dbReference type="PROSITE" id="PS50111">
    <property type="entry name" value="CHEMOTAXIS_TRANSDUC_2"/>
    <property type="match status" value="1"/>
</dbReference>
<gene>
    <name evidence="5" type="ORF">BSQ50_08590</name>
</gene>
<keyword evidence="6" id="KW-1185">Reference proteome</keyword>
<dbReference type="GeneID" id="78520831"/>
<dbReference type="RefSeq" id="WP_057884752.1">
    <property type="nucleotide sequence ID" value="NZ_CP018180.1"/>
</dbReference>
<organism evidence="5 6">
    <name type="scientific">Liquorilactobacillus nagelii</name>
    <dbReference type="NCBI Taxonomy" id="82688"/>
    <lineage>
        <taxon>Bacteria</taxon>
        <taxon>Bacillati</taxon>
        <taxon>Bacillota</taxon>
        <taxon>Bacilli</taxon>
        <taxon>Lactobacillales</taxon>
        <taxon>Lactobacillaceae</taxon>
        <taxon>Liquorilactobacillus</taxon>
    </lineage>
</organism>
<dbReference type="GO" id="GO:0016020">
    <property type="term" value="C:membrane"/>
    <property type="evidence" value="ECO:0007669"/>
    <property type="project" value="InterPro"/>
</dbReference>
<keyword evidence="3" id="KW-0175">Coiled coil</keyword>
<evidence type="ECO:0000313" key="6">
    <source>
        <dbReference type="Proteomes" id="UP000324497"/>
    </source>
</evidence>
<sequence length="279" mass="29978">MSKQEISDQQQLFAYQQIMPLFPQLFNDDVSVAIANQQKFIQVIPNSNLPINSNVGDLVPDGGAVHDALISGKTVIREVPAKVYGVAFQSYAFPLINQKQTIGVLVVGKSLNRKQQILERAQNLATALSQTTTAINEIATGAQSLNENNQDLAKTAEDTTNKMHDIQKVVSFIQSVSQKINMLGINAAIAAAHTSDSKSAGFGVIAQEIRKLSASTAKSVSEIEDVLIEIDQSVNSFSSKLTASVNTIGEQSAAAEQVLASMEELNETAKMMENVANSL</sequence>